<proteinExistence type="predicted"/>
<sequence>MVIAYNFNISLEDYAARGINNAFPRINRCPHCRGMVNLLRHGFYWRNAIEGEKLYRIPVCRLRCPSCNKTVSLLPDFLIPYFQYTVSTILDRLRSSFIDRVIIGQRQLTAFYQKRYIKQLNQVEMFFRDYGFREPLPTGSKEKAIKLLEMILALGKATFVRRSTGHFIGNFMAN</sequence>
<evidence type="ECO:0000259" key="1">
    <source>
        <dbReference type="Pfam" id="PF20020"/>
    </source>
</evidence>
<organism evidence="2 3">
    <name type="scientific">Desulforamulus putei DSM 12395</name>
    <dbReference type="NCBI Taxonomy" id="1121429"/>
    <lineage>
        <taxon>Bacteria</taxon>
        <taxon>Bacillati</taxon>
        <taxon>Bacillota</taxon>
        <taxon>Clostridia</taxon>
        <taxon>Eubacteriales</taxon>
        <taxon>Peptococcaceae</taxon>
        <taxon>Desulforamulus</taxon>
    </lineage>
</organism>
<dbReference type="RefSeq" id="WP_013809835.1">
    <property type="nucleotide sequence ID" value="NZ_FQUY01000060.1"/>
</dbReference>
<dbReference type="EMBL" id="FQUY01000060">
    <property type="protein sequence ID" value="SHF67221.1"/>
    <property type="molecule type" value="Genomic_DNA"/>
</dbReference>
<evidence type="ECO:0000313" key="3">
    <source>
        <dbReference type="Proteomes" id="UP000184148"/>
    </source>
</evidence>
<keyword evidence="3" id="KW-1185">Reference proteome</keyword>
<dbReference type="STRING" id="1121429.SAMN02745133_03208"/>
<protein>
    <recommendedName>
        <fullName evidence="1">DUF6431 domain-containing protein</fullName>
    </recommendedName>
</protein>
<dbReference type="AlphaFoldDB" id="A0A1M5DJZ5"/>
<feature type="domain" description="DUF6431" evidence="1">
    <location>
        <begin position="29"/>
        <end position="94"/>
    </location>
</feature>
<evidence type="ECO:0000313" key="2">
    <source>
        <dbReference type="EMBL" id="SHF67221.1"/>
    </source>
</evidence>
<dbReference type="Proteomes" id="UP000184148">
    <property type="component" value="Unassembled WGS sequence"/>
</dbReference>
<gene>
    <name evidence="2" type="ORF">SAMN02745133_03208</name>
</gene>
<reference evidence="3" key="1">
    <citation type="submission" date="2016-11" db="EMBL/GenBank/DDBJ databases">
        <authorList>
            <person name="Varghese N."/>
            <person name="Submissions S."/>
        </authorList>
    </citation>
    <scope>NUCLEOTIDE SEQUENCE [LARGE SCALE GENOMIC DNA]</scope>
    <source>
        <strain evidence="3">DSM 12395</strain>
    </source>
</reference>
<dbReference type="Pfam" id="PF20020">
    <property type="entry name" value="DUF6431"/>
    <property type="match status" value="1"/>
</dbReference>
<accession>A0A1M5DJZ5</accession>
<name>A0A1M5DJZ5_9FIRM</name>
<dbReference type="InterPro" id="IPR045536">
    <property type="entry name" value="DUF6431"/>
</dbReference>